<dbReference type="Gene3D" id="3.40.50.300">
    <property type="entry name" value="P-loop containing nucleotide triphosphate hydrolases"/>
    <property type="match status" value="1"/>
</dbReference>
<dbReference type="PANTHER" id="PTHR42935">
    <property type="entry name" value="SLR0930 PROTEIN"/>
    <property type="match status" value="1"/>
</dbReference>
<dbReference type="SUPFAM" id="SSF52540">
    <property type="entry name" value="P-loop containing nucleoside triphosphate hydrolases"/>
    <property type="match status" value="1"/>
</dbReference>
<gene>
    <name evidence="1" type="ORF">FHS52_000626</name>
</gene>
<accession>A0ABR6HVP5</accession>
<dbReference type="InterPro" id="IPR008533">
    <property type="entry name" value="DUF815"/>
</dbReference>
<evidence type="ECO:0000313" key="1">
    <source>
        <dbReference type="EMBL" id="MBB3774683.1"/>
    </source>
</evidence>
<dbReference type="Pfam" id="PF05673">
    <property type="entry name" value="DUF815"/>
    <property type="match status" value="1"/>
</dbReference>
<evidence type="ECO:0000313" key="2">
    <source>
        <dbReference type="Proteomes" id="UP000548685"/>
    </source>
</evidence>
<comment type="caution">
    <text evidence="1">The sequence shown here is derived from an EMBL/GenBank/DDBJ whole genome shotgun (WGS) entry which is preliminary data.</text>
</comment>
<dbReference type="Proteomes" id="UP000548685">
    <property type="component" value="Unassembled WGS sequence"/>
</dbReference>
<dbReference type="PANTHER" id="PTHR42935:SF1">
    <property type="entry name" value="SLR0930 PROTEIN"/>
    <property type="match status" value="1"/>
</dbReference>
<name>A0ABR6HVP5_9SPHN</name>
<dbReference type="InterPro" id="IPR027417">
    <property type="entry name" value="P-loop_NTPase"/>
</dbReference>
<reference evidence="1 2" key="1">
    <citation type="submission" date="2020-08" db="EMBL/GenBank/DDBJ databases">
        <title>Genomic Encyclopedia of Type Strains, Phase IV (KMG-IV): sequencing the most valuable type-strain genomes for metagenomic binning, comparative biology and taxonomic classification.</title>
        <authorList>
            <person name="Goeker M."/>
        </authorList>
    </citation>
    <scope>NUCLEOTIDE SEQUENCE [LARGE SCALE GENOMIC DNA]</scope>
    <source>
        <strain evidence="1 2">DSM 8510</strain>
    </source>
</reference>
<evidence type="ECO:0008006" key="3">
    <source>
        <dbReference type="Google" id="ProtNLM"/>
    </source>
</evidence>
<keyword evidence="2" id="KW-1185">Reference proteome</keyword>
<protein>
    <recommendedName>
        <fullName evidence="3">DUF815 domain-containing protein</fullName>
    </recommendedName>
</protein>
<sequence>MAEMERGEALERIAAALERLAPPPPPPTDWCAAPAYVWDGETARAVPVLDAVPLAQLHGIAAQKTALRGNCERLAQGAAAHDVLLWGARGMGKSALVRAAVADVQASNPQALALVQIAPGALPTFPALVAELAQQSCAFLLFIDDLGFGADGRAEMLALRSLLDGGVAPRPSHIRLAVTANRRSIVEREDTSGAIHERDERDDALALADRFGLTLGFHPADKDTYLAILAGYTAPLGLSFDAEEAMAFAIQRGNRSGRTALQFATELAGRAGLTLS</sequence>
<proteinExistence type="predicted"/>
<organism evidence="1 2">
    <name type="scientific">Erythrobacter ramosus</name>
    <dbReference type="NCBI Taxonomy" id="35811"/>
    <lineage>
        <taxon>Bacteria</taxon>
        <taxon>Pseudomonadati</taxon>
        <taxon>Pseudomonadota</taxon>
        <taxon>Alphaproteobacteria</taxon>
        <taxon>Sphingomonadales</taxon>
        <taxon>Erythrobacteraceae</taxon>
        <taxon>Erythrobacter/Porphyrobacter group</taxon>
        <taxon>Erythrobacter</taxon>
    </lineage>
</organism>
<dbReference type="EMBL" id="JACICE010000001">
    <property type="protein sequence ID" value="MBB3774683.1"/>
    <property type="molecule type" value="Genomic_DNA"/>
</dbReference>